<sequence>MAAAAVTWERRDSIVTVQSGPSPIPSLGLDIPSRYSQRRRDFSPGFSRFSNGKSPPRRTNAPLRCCVGRAATGPGVLGAKPLELECAIRPKALSLSSRTSTSVYFLLALHETGYYDDDERGWQLLRGANDDGDECSSARRQKWRWVFGGCKHSGSAAGALDEERRERKRLRRRRRE</sequence>
<evidence type="ECO:0000313" key="3">
    <source>
        <dbReference type="EMBL" id="BAD82293.1"/>
    </source>
</evidence>
<evidence type="ECO:0000313" key="4">
    <source>
        <dbReference type="Proteomes" id="UP000000763"/>
    </source>
</evidence>
<name>Q5QMK8_ORYSJ</name>
<dbReference type="Proteomes" id="UP000000763">
    <property type="component" value="Chromosome 1"/>
</dbReference>
<feature type="compositionally biased region" description="Basic residues" evidence="1">
    <location>
        <begin position="166"/>
        <end position="176"/>
    </location>
</feature>
<evidence type="ECO:0000256" key="1">
    <source>
        <dbReference type="SAM" id="MobiDB-lite"/>
    </source>
</evidence>
<gene>
    <name evidence="3" type="ORF">B1148D12.27</name>
    <name evidence="2" type="ORF">P0454H12.16</name>
</gene>
<accession>Q5QMK8</accession>
<reference evidence="4" key="2">
    <citation type="journal article" date="2005" name="Nature">
        <title>The map-based sequence of the rice genome.</title>
        <authorList>
            <consortium name="International rice genome sequencing project (IRGSP)"/>
            <person name="Matsumoto T."/>
            <person name="Wu J."/>
            <person name="Kanamori H."/>
            <person name="Katayose Y."/>
            <person name="Fujisawa M."/>
            <person name="Namiki N."/>
            <person name="Mizuno H."/>
            <person name="Yamamoto K."/>
            <person name="Antonio B.A."/>
            <person name="Baba T."/>
            <person name="Sakata K."/>
            <person name="Nagamura Y."/>
            <person name="Aoki H."/>
            <person name="Arikawa K."/>
            <person name="Arita K."/>
            <person name="Bito T."/>
            <person name="Chiden Y."/>
            <person name="Fujitsuka N."/>
            <person name="Fukunaka R."/>
            <person name="Hamada M."/>
            <person name="Harada C."/>
            <person name="Hayashi A."/>
            <person name="Hijishita S."/>
            <person name="Honda M."/>
            <person name="Hosokawa S."/>
            <person name="Ichikawa Y."/>
            <person name="Idonuma A."/>
            <person name="Iijima M."/>
            <person name="Ikeda M."/>
            <person name="Ikeno M."/>
            <person name="Ito K."/>
            <person name="Ito S."/>
            <person name="Ito T."/>
            <person name="Ito Y."/>
            <person name="Ito Y."/>
            <person name="Iwabuchi A."/>
            <person name="Kamiya K."/>
            <person name="Karasawa W."/>
            <person name="Kurita K."/>
            <person name="Katagiri S."/>
            <person name="Kikuta A."/>
            <person name="Kobayashi H."/>
            <person name="Kobayashi N."/>
            <person name="Machita K."/>
            <person name="Maehara T."/>
            <person name="Masukawa M."/>
            <person name="Mizubayashi T."/>
            <person name="Mukai Y."/>
            <person name="Nagasaki H."/>
            <person name="Nagata Y."/>
            <person name="Naito S."/>
            <person name="Nakashima M."/>
            <person name="Nakama Y."/>
            <person name="Nakamichi Y."/>
            <person name="Nakamura M."/>
            <person name="Meguro A."/>
            <person name="Negishi M."/>
            <person name="Ohta I."/>
            <person name="Ohta T."/>
            <person name="Okamoto M."/>
            <person name="Ono N."/>
            <person name="Saji S."/>
            <person name="Sakaguchi M."/>
            <person name="Sakai K."/>
            <person name="Shibata M."/>
            <person name="Shimokawa T."/>
            <person name="Song J."/>
            <person name="Takazaki Y."/>
            <person name="Terasawa K."/>
            <person name="Tsugane M."/>
            <person name="Tsuji K."/>
            <person name="Ueda S."/>
            <person name="Waki K."/>
            <person name="Yamagata H."/>
            <person name="Yamamoto M."/>
            <person name="Yamamoto S."/>
            <person name="Yamane H."/>
            <person name="Yoshiki S."/>
            <person name="Yoshihara R."/>
            <person name="Yukawa K."/>
            <person name="Zhong H."/>
            <person name="Yano M."/>
            <person name="Yuan Q."/>
            <person name="Ouyang S."/>
            <person name="Liu J."/>
            <person name="Jones K.M."/>
            <person name="Gansberger K."/>
            <person name="Moffat K."/>
            <person name="Hill J."/>
            <person name="Bera J."/>
            <person name="Fadrosh D."/>
            <person name="Jin S."/>
            <person name="Johri S."/>
            <person name="Kim M."/>
            <person name="Overton L."/>
            <person name="Reardon M."/>
            <person name="Tsitrin T."/>
            <person name="Vuong H."/>
            <person name="Weaver B."/>
            <person name="Ciecko A."/>
            <person name="Tallon L."/>
            <person name="Jackson J."/>
            <person name="Pai G."/>
            <person name="Aken S.V."/>
            <person name="Utterback T."/>
            <person name="Reidmuller S."/>
            <person name="Feldblyum T."/>
            <person name="Hsiao J."/>
            <person name="Zismann V."/>
            <person name="Iobst S."/>
            <person name="de Vazeille A.R."/>
            <person name="Buell C.R."/>
            <person name="Ying K."/>
            <person name="Li Y."/>
            <person name="Lu T."/>
            <person name="Huang Y."/>
            <person name="Zhao Q."/>
            <person name="Feng Q."/>
            <person name="Zhang L."/>
            <person name="Zhu J."/>
            <person name="Weng Q."/>
            <person name="Mu J."/>
            <person name="Lu Y."/>
            <person name="Fan D."/>
            <person name="Liu Y."/>
            <person name="Guan J."/>
            <person name="Zhang Y."/>
            <person name="Yu S."/>
            <person name="Liu X."/>
            <person name="Zhang Y."/>
            <person name="Hong G."/>
            <person name="Han B."/>
            <person name="Choisne N."/>
            <person name="Demange N."/>
            <person name="Orjeda G."/>
            <person name="Samain S."/>
            <person name="Cattolico L."/>
            <person name="Pelletier E."/>
            <person name="Couloux A."/>
            <person name="Segurens B."/>
            <person name="Wincker P."/>
            <person name="D'Hont A."/>
            <person name="Scarpelli C."/>
            <person name="Weissenbach J."/>
            <person name="Salanoubat M."/>
            <person name="Quetier F."/>
            <person name="Yu Y."/>
            <person name="Kim H.R."/>
            <person name="Rambo T."/>
            <person name="Currie J."/>
            <person name="Collura K."/>
            <person name="Luo M."/>
            <person name="Yang T."/>
            <person name="Ammiraju J.S.S."/>
            <person name="Engler F."/>
            <person name="Soderlund C."/>
            <person name="Wing R.A."/>
            <person name="Palmer L.E."/>
            <person name="de la Bastide M."/>
            <person name="Spiegel L."/>
            <person name="Nascimento L."/>
            <person name="Zutavern T."/>
            <person name="O'Shaughnessy A."/>
            <person name="Dike S."/>
            <person name="Dedhia N."/>
            <person name="Preston R."/>
            <person name="Balija V."/>
            <person name="McCombie W.R."/>
            <person name="Chow T."/>
            <person name="Chen H."/>
            <person name="Chung M."/>
            <person name="Chen C."/>
            <person name="Shaw J."/>
            <person name="Wu H."/>
            <person name="Hsiao K."/>
            <person name="Chao Y."/>
            <person name="Chu M."/>
            <person name="Cheng C."/>
            <person name="Hour A."/>
            <person name="Lee P."/>
            <person name="Lin S."/>
            <person name="Lin Y."/>
            <person name="Liou J."/>
            <person name="Liu S."/>
            <person name="Hsing Y."/>
            <person name="Raghuvanshi S."/>
            <person name="Mohanty A."/>
            <person name="Bharti A.K."/>
            <person name="Gaur A."/>
            <person name="Gupta V."/>
            <person name="Kumar D."/>
            <person name="Ravi V."/>
            <person name="Vij S."/>
            <person name="Kapur A."/>
            <person name="Khurana P."/>
            <person name="Khurana P."/>
            <person name="Khurana J.P."/>
            <person name="Tyagi A.K."/>
            <person name="Gaikwad K."/>
            <person name="Singh A."/>
            <person name="Dalal V."/>
            <person name="Srivastava S."/>
            <person name="Dixit A."/>
            <person name="Pal A.K."/>
            <person name="Ghazi I.A."/>
            <person name="Yadav M."/>
            <person name="Pandit A."/>
            <person name="Bhargava A."/>
            <person name="Sureshbabu K."/>
            <person name="Batra K."/>
            <person name="Sharma T.R."/>
            <person name="Mohapatra T."/>
            <person name="Singh N.K."/>
            <person name="Messing J."/>
            <person name="Nelson A.B."/>
            <person name="Fuks G."/>
            <person name="Kavchok S."/>
            <person name="Keizer G."/>
            <person name="Linton E."/>
            <person name="Llaca V."/>
            <person name="Song R."/>
            <person name="Tanyolac B."/>
            <person name="Young S."/>
            <person name="Ho-Il K."/>
            <person name="Hahn J.H."/>
            <person name="Sangsakoo G."/>
            <person name="Vanavichit A."/>
            <person name="de Mattos Luiz.A.T."/>
            <person name="Zimmer P.D."/>
            <person name="Malone G."/>
            <person name="Dellagostin O."/>
            <person name="de Oliveira A.C."/>
            <person name="Bevan M."/>
            <person name="Bancroft I."/>
            <person name="Minx P."/>
            <person name="Cordum H."/>
            <person name="Wilson R."/>
            <person name="Cheng Z."/>
            <person name="Jin W."/>
            <person name="Jiang J."/>
            <person name="Leong S.A."/>
            <person name="Iwama H."/>
            <person name="Gojobori T."/>
            <person name="Itoh T."/>
            <person name="Niimura Y."/>
            <person name="Fujii Y."/>
            <person name="Habara T."/>
            <person name="Sakai H."/>
            <person name="Sato Y."/>
            <person name="Wilson G."/>
            <person name="Kumar K."/>
            <person name="McCouch S."/>
            <person name="Juretic N."/>
            <person name="Hoen D."/>
            <person name="Wright S."/>
            <person name="Bruskiewich R."/>
            <person name="Bureau T."/>
            <person name="Miyao A."/>
            <person name="Hirochika H."/>
            <person name="Nishikawa T."/>
            <person name="Kadowaki K."/>
            <person name="Sugiura M."/>
            <person name="Burr B."/>
            <person name="Sasaki T."/>
        </authorList>
    </citation>
    <scope>NUCLEOTIDE SEQUENCE [LARGE SCALE GENOMIC DNA]</scope>
    <source>
        <strain evidence="4">cv. Nipponbare</strain>
    </source>
</reference>
<organism evidence="2 4">
    <name type="scientific">Oryza sativa subsp. japonica</name>
    <name type="common">Rice</name>
    <dbReference type="NCBI Taxonomy" id="39947"/>
    <lineage>
        <taxon>Eukaryota</taxon>
        <taxon>Viridiplantae</taxon>
        <taxon>Streptophyta</taxon>
        <taxon>Embryophyta</taxon>
        <taxon>Tracheophyta</taxon>
        <taxon>Spermatophyta</taxon>
        <taxon>Magnoliopsida</taxon>
        <taxon>Liliopsida</taxon>
        <taxon>Poales</taxon>
        <taxon>Poaceae</taxon>
        <taxon>BOP clade</taxon>
        <taxon>Oryzoideae</taxon>
        <taxon>Oryzeae</taxon>
        <taxon>Oryzinae</taxon>
        <taxon>Oryza</taxon>
        <taxon>Oryza sativa</taxon>
    </lineage>
</organism>
<feature type="region of interest" description="Disordered" evidence="1">
    <location>
        <begin position="153"/>
        <end position="176"/>
    </location>
</feature>
<reference evidence="4" key="3">
    <citation type="journal article" date="2008" name="Nucleic Acids Res.">
        <title>The rice annotation project database (RAP-DB): 2008 update.</title>
        <authorList>
            <consortium name="The rice annotation project (RAP)"/>
        </authorList>
    </citation>
    <scope>GENOME REANNOTATION</scope>
    <source>
        <strain evidence="4">cv. Nipponbare</strain>
    </source>
</reference>
<evidence type="ECO:0000313" key="2">
    <source>
        <dbReference type="EMBL" id="BAD73341.1"/>
    </source>
</evidence>
<proteinExistence type="predicted"/>
<dbReference type="AlphaFoldDB" id="Q5QMK8"/>
<dbReference type="EMBL" id="AP003255">
    <property type="protein sequence ID" value="BAD73341.1"/>
    <property type="molecule type" value="Genomic_DNA"/>
</dbReference>
<reference evidence="2" key="1">
    <citation type="journal article" date="2002" name="Nature">
        <title>The genome sequence and structure of rice chromosome 1.</title>
        <authorList>
            <person name="Sasaki T."/>
            <person name="Matsumoto T."/>
            <person name="Yamamoto K."/>
            <person name="Sakata K."/>
            <person name="Baba T."/>
            <person name="Katayose Y."/>
            <person name="Wu J."/>
            <person name="Niimura Y."/>
            <person name="Cheng Z."/>
            <person name="Nagamura Y."/>
            <person name="Antonio B.A."/>
            <person name="Kanamori H."/>
            <person name="Hosokawa S."/>
            <person name="Masukawa M."/>
            <person name="Arikawa K."/>
            <person name="Chiden Y."/>
            <person name="Hayashi M."/>
            <person name="Okamoto M."/>
            <person name="Ando T."/>
            <person name="Aoki H."/>
            <person name="Arita K."/>
            <person name="Hamada M."/>
            <person name="Harada C."/>
            <person name="Hijishita S."/>
            <person name="Honda M."/>
            <person name="Ichikawa Y."/>
            <person name="Idonuma A."/>
            <person name="Iijima M."/>
            <person name="Ikeda M."/>
            <person name="Ikeno M."/>
            <person name="Itoh S."/>
            <person name="Itoh T."/>
            <person name="Itoh Y."/>
            <person name="Itoh Y."/>
            <person name="Iwabuchi A."/>
            <person name="Kamiya K."/>
            <person name="Karasawa W."/>
            <person name="Katagiri S."/>
            <person name="Kikuta A."/>
            <person name="Kobayashi N."/>
            <person name="Kono I."/>
            <person name="Machita K."/>
            <person name="Maehara T."/>
            <person name="Mizuno H."/>
            <person name="Mizubayashi T."/>
            <person name="Mukai Y."/>
            <person name="Nagasaki H."/>
            <person name="Nakashima M."/>
            <person name="Nakama Y."/>
            <person name="Nakamichi Y."/>
            <person name="Nakamura M."/>
            <person name="Namiki N."/>
            <person name="Negishi M."/>
            <person name="Ohta I."/>
            <person name="Ono N."/>
            <person name="Saji S."/>
            <person name="Sakai K."/>
            <person name="Shibata M."/>
            <person name="Shimokawa T."/>
            <person name="Shomura A."/>
            <person name="Song J."/>
            <person name="Takazaki Y."/>
            <person name="Terasawa K."/>
            <person name="Tsuji K."/>
            <person name="Waki K."/>
            <person name="Yamagata H."/>
            <person name="Yamane H."/>
            <person name="Yoshiki S."/>
            <person name="Yoshihara R."/>
            <person name="Yukawa K."/>
            <person name="Zhong H."/>
            <person name="Iwama H."/>
            <person name="Endo T."/>
            <person name="Ito H."/>
            <person name="Hahn J.H."/>
            <person name="Kim H.I."/>
            <person name="Eun M.Y."/>
            <person name="Yano M."/>
            <person name="Jiang J."/>
            <person name="Gojobori T."/>
        </authorList>
    </citation>
    <scope>NUCLEOTIDE SEQUENCE</scope>
</reference>
<dbReference type="EMBL" id="AP003411">
    <property type="protein sequence ID" value="BAD82293.1"/>
    <property type="molecule type" value="Genomic_DNA"/>
</dbReference>
<feature type="region of interest" description="Disordered" evidence="1">
    <location>
        <begin position="41"/>
        <end position="60"/>
    </location>
</feature>
<protein>
    <submittedName>
        <fullName evidence="2">Uncharacterized protein</fullName>
    </submittedName>
</protein>